<evidence type="ECO:0000256" key="1">
    <source>
        <dbReference type="SAM" id="MobiDB-lite"/>
    </source>
</evidence>
<dbReference type="AlphaFoldDB" id="A0AAW0HRT1"/>
<comment type="caution">
    <text evidence="2">The sequence shown here is derived from an EMBL/GenBank/DDBJ whole genome shotgun (WGS) entry which is preliminary data.</text>
</comment>
<dbReference type="Proteomes" id="UP001488838">
    <property type="component" value="Unassembled WGS sequence"/>
</dbReference>
<protein>
    <submittedName>
        <fullName evidence="2">Uncharacterized protein</fullName>
    </submittedName>
</protein>
<name>A0AAW0HRT1_MYOGA</name>
<feature type="region of interest" description="Disordered" evidence="1">
    <location>
        <begin position="52"/>
        <end position="77"/>
    </location>
</feature>
<sequence length="303" mass="33775">MRTPIPPTAPPSPGYYHVLYREHAQAQIAWHGETYCLIGGYRVYGDAPLATPAKAEEEKPAPRRARKRQRVQEESDQDLGYPKDFAICFAPGPGGDSCQSAALPGLLYPLMLRRPLHRSMPRSLAASPYLFHLSEDAQQVSSKDTLQLLFIPAPSQQLLYEHWVQEGPRARRFLTRSRRMSSGRFRAFLHTPLAAEWEKITGAWDTSKARRAVASETWDKSTIIPKRFISVTTFCEGRSGKLELPAVVEVLEVLSGLMRALGVLGAVDAPKMPDLVWIPVRGCDGPNRSSTNRNTESIGLSIR</sequence>
<accession>A0AAW0HRT1</accession>
<proteinExistence type="predicted"/>
<evidence type="ECO:0000313" key="2">
    <source>
        <dbReference type="EMBL" id="KAK7804845.1"/>
    </source>
</evidence>
<reference evidence="2 3" key="1">
    <citation type="journal article" date="2023" name="bioRxiv">
        <title>Conserved and derived expression patterns and positive selection on dental genes reveal complex evolutionary context of ever-growing rodent molars.</title>
        <authorList>
            <person name="Calamari Z.T."/>
            <person name="Song A."/>
            <person name="Cohen E."/>
            <person name="Akter M."/>
            <person name="Roy R.D."/>
            <person name="Hallikas O."/>
            <person name="Christensen M.M."/>
            <person name="Li P."/>
            <person name="Marangoni P."/>
            <person name="Jernvall J."/>
            <person name="Klein O.D."/>
        </authorList>
    </citation>
    <scope>NUCLEOTIDE SEQUENCE [LARGE SCALE GENOMIC DNA]</scope>
    <source>
        <strain evidence="2">V071</strain>
    </source>
</reference>
<dbReference type="EMBL" id="JBBHLL010000361">
    <property type="protein sequence ID" value="KAK7804845.1"/>
    <property type="molecule type" value="Genomic_DNA"/>
</dbReference>
<evidence type="ECO:0000313" key="3">
    <source>
        <dbReference type="Proteomes" id="UP001488838"/>
    </source>
</evidence>
<organism evidence="2 3">
    <name type="scientific">Myodes glareolus</name>
    <name type="common">Bank vole</name>
    <name type="synonym">Clethrionomys glareolus</name>
    <dbReference type="NCBI Taxonomy" id="447135"/>
    <lineage>
        <taxon>Eukaryota</taxon>
        <taxon>Metazoa</taxon>
        <taxon>Chordata</taxon>
        <taxon>Craniata</taxon>
        <taxon>Vertebrata</taxon>
        <taxon>Euteleostomi</taxon>
        <taxon>Mammalia</taxon>
        <taxon>Eutheria</taxon>
        <taxon>Euarchontoglires</taxon>
        <taxon>Glires</taxon>
        <taxon>Rodentia</taxon>
        <taxon>Myomorpha</taxon>
        <taxon>Muroidea</taxon>
        <taxon>Cricetidae</taxon>
        <taxon>Arvicolinae</taxon>
        <taxon>Myodes</taxon>
    </lineage>
</organism>
<keyword evidence="3" id="KW-1185">Reference proteome</keyword>
<gene>
    <name evidence="2" type="ORF">U0070_006827</name>
</gene>